<feature type="domain" description="AtuA-like ferredoxin-fold" evidence="2">
    <location>
        <begin position="498"/>
        <end position="596"/>
    </location>
</feature>
<dbReference type="InterPro" id="IPR010839">
    <property type="entry name" value="AtuA_N"/>
</dbReference>
<dbReference type="Proteomes" id="UP000800200">
    <property type="component" value="Unassembled WGS sequence"/>
</dbReference>
<accession>A0A6A6EN63</accession>
<evidence type="ECO:0000313" key="4">
    <source>
        <dbReference type="Proteomes" id="UP000800200"/>
    </source>
</evidence>
<dbReference type="AlphaFoldDB" id="A0A6A6EN63"/>
<feature type="domain" description="Acyclic terpene utilisation N-terminal" evidence="1">
    <location>
        <begin position="10"/>
        <end position="449"/>
    </location>
</feature>
<keyword evidence="4" id="KW-1185">Reference proteome</keyword>
<dbReference type="PANTHER" id="PTHR47585">
    <property type="match status" value="1"/>
</dbReference>
<gene>
    <name evidence="3" type="ORF">K469DRAFT_653870</name>
</gene>
<evidence type="ECO:0000259" key="2">
    <source>
        <dbReference type="Pfam" id="PF23544"/>
    </source>
</evidence>
<dbReference type="Pfam" id="PF07287">
    <property type="entry name" value="AtuA"/>
    <property type="match status" value="1"/>
</dbReference>
<name>A0A6A6EN63_9PEZI</name>
<dbReference type="Pfam" id="PF23544">
    <property type="entry name" value="AtuA_ferredoxin"/>
    <property type="match status" value="1"/>
</dbReference>
<evidence type="ECO:0000313" key="3">
    <source>
        <dbReference type="EMBL" id="KAF2192402.1"/>
    </source>
</evidence>
<evidence type="ECO:0000259" key="1">
    <source>
        <dbReference type="Pfam" id="PF07287"/>
    </source>
</evidence>
<proteinExistence type="predicted"/>
<dbReference type="OrthoDB" id="10265871at2759"/>
<sequence length="616" mass="67773">MSLHSRRRPIRIGNASGAIGDGIDQVYRLARDGDVDAITADYLAEFNIAWKAIELTTHPDLGYEPNFLEQLAWHEGAAAKLLARKRIKVVHDGGALNPKGLAEKSYEYFKSLGIGDVKIAWVSGDNVTSLVKEGKMGKLMHLDLKGVELGELRHRILAANVYTGMTGIIKALEAGADIVICGRCCDASPVMALAAWWHGWKHSDHDALAGGLLAGHIIECGAYATGGNFCGFKEIDELHHVGYPIAEIASDGTCVITKPEHTNGAVTVDTCKAQLLYEIQGPYYLNPDVTARIDEARLEEVGRNRVKLTGIKGSAPPPTSKLAVCLMGGWQAEIGAYCAGLDTNEKFALMKDQVMREIDPKDFTTFSMEAYGSSPEDPKSQQDCTVMLRMFAQSEDKDAIQKFRRAIFYNGMQGYCGLHLGMDWRTMEPKMYVKYFPSLVPSVGVPLEVYFVNEPGKALQVPAKRKEECARSVPAQPNFEPQNPVSLASFGETVRRPVGDLAFGRSGDKGGNANVGLWVRDPKAWPWLQSFLTSKKIIELLGHDWKDSYSVERCEFEGLNAVHFVVEGLLQEGVSSSSVLDGFGKSVGEFIRARHVDLPKELLEGEQIRRRVRGKL</sequence>
<dbReference type="InterPro" id="IPR056362">
    <property type="entry name" value="AtuA-like_ferredoxin_dom"/>
</dbReference>
<dbReference type="EMBL" id="ML994615">
    <property type="protein sequence ID" value="KAF2192402.1"/>
    <property type="molecule type" value="Genomic_DNA"/>
</dbReference>
<organism evidence="3 4">
    <name type="scientific">Zopfia rhizophila CBS 207.26</name>
    <dbReference type="NCBI Taxonomy" id="1314779"/>
    <lineage>
        <taxon>Eukaryota</taxon>
        <taxon>Fungi</taxon>
        <taxon>Dikarya</taxon>
        <taxon>Ascomycota</taxon>
        <taxon>Pezizomycotina</taxon>
        <taxon>Dothideomycetes</taxon>
        <taxon>Dothideomycetes incertae sedis</taxon>
        <taxon>Zopfiaceae</taxon>
        <taxon>Zopfia</taxon>
    </lineage>
</organism>
<reference evidence="3" key="1">
    <citation type="journal article" date="2020" name="Stud. Mycol.">
        <title>101 Dothideomycetes genomes: a test case for predicting lifestyles and emergence of pathogens.</title>
        <authorList>
            <person name="Haridas S."/>
            <person name="Albert R."/>
            <person name="Binder M."/>
            <person name="Bloem J."/>
            <person name="Labutti K."/>
            <person name="Salamov A."/>
            <person name="Andreopoulos B."/>
            <person name="Baker S."/>
            <person name="Barry K."/>
            <person name="Bills G."/>
            <person name="Bluhm B."/>
            <person name="Cannon C."/>
            <person name="Castanera R."/>
            <person name="Culley D."/>
            <person name="Daum C."/>
            <person name="Ezra D."/>
            <person name="Gonzalez J."/>
            <person name="Henrissat B."/>
            <person name="Kuo A."/>
            <person name="Liang C."/>
            <person name="Lipzen A."/>
            <person name="Lutzoni F."/>
            <person name="Magnuson J."/>
            <person name="Mondo S."/>
            <person name="Nolan M."/>
            <person name="Ohm R."/>
            <person name="Pangilinan J."/>
            <person name="Park H.-J."/>
            <person name="Ramirez L."/>
            <person name="Alfaro M."/>
            <person name="Sun H."/>
            <person name="Tritt A."/>
            <person name="Yoshinaga Y."/>
            <person name="Zwiers L.-H."/>
            <person name="Turgeon B."/>
            <person name="Goodwin S."/>
            <person name="Spatafora J."/>
            <person name="Crous P."/>
            <person name="Grigoriev I."/>
        </authorList>
    </citation>
    <scope>NUCLEOTIDE SEQUENCE</scope>
    <source>
        <strain evidence="3">CBS 207.26</strain>
    </source>
</reference>
<dbReference type="PANTHER" id="PTHR47585:SF1">
    <property type="entry name" value="DUF1446 DOMAIN-CONTAINING PROTEIN"/>
    <property type="match status" value="1"/>
</dbReference>
<protein>
    <submittedName>
        <fullName evidence="3">DUF1446-domain-containing protein</fullName>
    </submittedName>
</protein>